<dbReference type="AlphaFoldDB" id="I4CEP8"/>
<accession>I4CEP8</accession>
<name>I4CEP8_DESTA</name>
<proteinExistence type="predicted"/>
<feature type="signal peptide" evidence="1">
    <location>
        <begin position="1"/>
        <end position="23"/>
    </location>
</feature>
<dbReference type="KEGG" id="dti:Desti_5454"/>
<evidence type="ECO:0000313" key="3">
    <source>
        <dbReference type="Proteomes" id="UP000006055"/>
    </source>
</evidence>
<keyword evidence="1" id="KW-0732">Signal</keyword>
<protein>
    <submittedName>
        <fullName evidence="2">Uncharacterized protein</fullName>
    </submittedName>
</protein>
<sequence length="272" mass="28350">MVRIFLVFTLFIMVCVSSGPVLCQSFPTAYPGSLPGVRPCTPQRQMQPVARSVNVTVPVPQPPKPYMPPTCAPAPYCPPPAAAAPSRPMPVRVDIAVRPEACDRARPVPVVYRDPGFLGPIISHSIGLIGATIAAPFRVAEMLCPLDAPACPPKRPCGPPPYPANCGYPPPAAPQFAPKCPVPITQPVAPCPPALTCAPCGPSVAPLPPCASPPPCAPFIPPAVVERDQEPPCAPQSLLGGLMQLPFTLAERGRFIGDMGRSTATAGPAVCR</sequence>
<dbReference type="EMBL" id="CP003360">
    <property type="protein sequence ID" value="AFM28039.1"/>
    <property type="molecule type" value="Genomic_DNA"/>
</dbReference>
<evidence type="ECO:0000313" key="2">
    <source>
        <dbReference type="EMBL" id="AFM28039.1"/>
    </source>
</evidence>
<dbReference type="RefSeq" id="WP_014813138.1">
    <property type="nucleotide sequence ID" value="NC_018025.1"/>
</dbReference>
<dbReference type="Proteomes" id="UP000006055">
    <property type="component" value="Chromosome"/>
</dbReference>
<keyword evidence="3" id="KW-1185">Reference proteome</keyword>
<feature type="chain" id="PRO_5003687214" evidence="1">
    <location>
        <begin position="24"/>
        <end position="272"/>
    </location>
</feature>
<gene>
    <name evidence="2" type="ordered locus">Desti_5454</name>
</gene>
<dbReference type="PRINTS" id="PR01217">
    <property type="entry name" value="PRICHEXTENSN"/>
</dbReference>
<reference evidence="3" key="1">
    <citation type="submission" date="2012-06" db="EMBL/GenBank/DDBJ databases">
        <title>Complete sequence of chromosome of Desulfomonile tiedjei DSM 6799.</title>
        <authorList>
            <person name="Lucas S."/>
            <person name="Copeland A."/>
            <person name="Lapidus A."/>
            <person name="Glavina del Rio T."/>
            <person name="Dalin E."/>
            <person name="Tice H."/>
            <person name="Bruce D."/>
            <person name="Goodwin L."/>
            <person name="Pitluck S."/>
            <person name="Peters L."/>
            <person name="Ovchinnikova G."/>
            <person name="Zeytun A."/>
            <person name="Lu M."/>
            <person name="Kyrpides N."/>
            <person name="Mavromatis K."/>
            <person name="Ivanova N."/>
            <person name="Brettin T."/>
            <person name="Detter J.C."/>
            <person name="Han C."/>
            <person name="Larimer F."/>
            <person name="Land M."/>
            <person name="Hauser L."/>
            <person name="Markowitz V."/>
            <person name="Cheng J.-F."/>
            <person name="Hugenholtz P."/>
            <person name="Woyke T."/>
            <person name="Wu D."/>
            <person name="Spring S."/>
            <person name="Schroeder M."/>
            <person name="Brambilla E."/>
            <person name="Klenk H.-P."/>
            <person name="Eisen J.A."/>
        </authorList>
    </citation>
    <scope>NUCLEOTIDE SEQUENCE [LARGE SCALE GENOMIC DNA]</scope>
    <source>
        <strain evidence="3">ATCC 49306 / DSM 6799 / DCB-1</strain>
    </source>
</reference>
<dbReference type="HOGENOM" id="CLU_1022076_0_0_7"/>
<organism evidence="2 3">
    <name type="scientific">Desulfomonile tiedjei (strain ATCC 49306 / DSM 6799 / DCB-1)</name>
    <dbReference type="NCBI Taxonomy" id="706587"/>
    <lineage>
        <taxon>Bacteria</taxon>
        <taxon>Pseudomonadati</taxon>
        <taxon>Thermodesulfobacteriota</taxon>
        <taxon>Desulfomonilia</taxon>
        <taxon>Desulfomonilales</taxon>
        <taxon>Desulfomonilaceae</taxon>
        <taxon>Desulfomonile</taxon>
    </lineage>
</organism>
<evidence type="ECO:0000256" key="1">
    <source>
        <dbReference type="SAM" id="SignalP"/>
    </source>
</evidence>